<reference evidence="7 8" key="1">
    <citation type="submission" date="2018-05" db="EMBL/GenBank/DDBJ databases">
        <title>Reference genomes for bee gut microbiota database.</title>
        <authorList>
            <person name="Ellegaard K.M."/>
        </authorList>
    </citation>
    <scope>NUCLEOTIDE SEQUENCE [LARGE SCALE GENOMIC DNA]</scope>
    <source>
        <strain evidence="7 8">ESL0284</strain>
    </source>
</reference>
<dbReference type="EC" id="4.2.2.n1" evidence="2"/>
<evidence type="ECO:0000256" key="2">
    <source>
        <dbReference type="ARBA" id="ARBA00012587"/>
    </source>
</evidence>
<dbReference type="RefSeq" id="WP_110438207.1">
    <property type="nucleotide sequence ID" value="NZ_CP046393.1"/>
</dbReference>
<keyword evidence="8" id="KW-1185">Reference proteome</keyword>
<dbReference type="GO" id="GO:0019867">
    <property type="term" value="C:outer membrane"/>
    <property type="evidence" value="ECO:0007669"/>
    <property type="project" value="InterPro"/>
</dbReference>
<protein>
    <recommendedName>
        <fullName evidence="2">peptidoglycan lytic exotransglycosylase</fullName>
        <ecNumber evidence="2">4.2.2.n1</ecNumber>
    </recommendedName>
    <alternativeName>
        <fullName evidence="5">Murein hydrolase A</fullName>
    </alternativeName>
</protein>
<dbReference type="GO" id="GO:0009254">
    <property type="term" value="P:peptidoglycan turnover"/>
    <property type="evidence" value="ECO:0007669"/>
    <property type="project" value="InterPro"/>
</dbReference>
<dbReference type="PIRSF" id="PIRSF019422">
    <property type="entry name" value="MltA"/>
    <property type="match status" value="1"/>
</dbReference>
<dbReference type="CDD" id="cd14485">
    <property type="entry name" value="mltA_like_LT_A"/>
    <property type="match status" value="1"/>
</dbReference>
<dbReference type="PANTHER" id="PTHR30124:SF0">
    <property type="entry name" value="MEMBRANE-BOUND LYTIC MUREIN TRANSGLYCOSYLASE A"/>
    <property type="match status" value="1"/>
</dbReference>
<dbReference type="InterPro" id="IPR026044">
    <property type="entry name" value="MltA"/>
</dbReference>
<sequence length="399" mass="45505">MKRFVRAISISLGICLTACVQEGQEKLSEFYPVSYQVLQGWNQENHSQILTVFRQTCRQIRKLPSITYLGGVSGLPGSQTKDWIPVCITAEQIDIKQPLQVKNFFEQWLQPYQYSYRIQKGKVTGYYEPEIEGSTVKTGNYQVPVYTRPNDLKARKTVDGQIQYGHMQNNQFIPYYTRAEIDRGALNGKNLEIVWLKNSADLFFMQIQGSGRILLPDGKILRLAYAGKNGQPYTPLGKILIDKGYMNSDAINIYSLRTWLFNHPDQALSLMEENKNYVFFKILNNQILDEGPKGAFGVSLSAGRSAAVDKKWIPLGIPLWIETLMPEPGHQDKRSWKHMVFAHDLGGDIHGMNRLDLFTGWGKTAEWYAGLMNEKGKIYLLLPRQFSHSNQSVPASVKR</sequence>
<dbReference type="Gene3D" id="2.40.240.50">
    <property type="entry name" value="Barwin-like endoglucanases"/>
    <property type="match status" value="1"/>
</dbReference>
<evidence type="ECO:0000313" key="7">
    <source>
        <dbReference type="EMBL" id="PXZ01688.1"/>
    </source>
</evidence>
<accession>A0A318NDQ1</accession>
<dbReference type="Gene3D" id="2.40.40.10">
    <property type="entry name" value="RlpA-like domain"/>
    <property type="match status" value="1"/>
</dbReference>
<organism evidence="7 8">
    <name type="scientific">Commensalibacter melissae</name>
    <dbReference type="NCBI Taxonomy" id="2070537"/>
    <lineage>
        <taxon>Bacteria</taxon>
        <taxon>Pseudomonadati</taxon>
        <taxon>Pseudomonadota</taxon>
        <taxon>Alphaproteobacteria</taxon>
        <taxon>Acetobacterales</taxon>
        <taxon>Acetobacteraceae</taxon>
    </lineage>
</organism>
<dbReference type="Pfam" id="PF03562">
    <property type="entry name" value="MltA"/>
    <property type="match status" value="1"/>
</dbReference>
<evidence type="ECO:0000256" key="4">
    <source>
        <dbReference type="ARBA" id="ARBA00023316"/>
    </source>
</evidence>
<keyword evidence="4" id="KW-0961">Cell wall biogenesis/degradation</keyword>
<evidence type="ECO:0000313" key="8">
    <source>
        <dbReference type="Proteomes" id="UP000247565"/>
    </source>
</evidence>
<dbReference type="InterPro" id="IPR036908">
    <property type="entry name" value="RlpA-like_sf"/>
</dbReference>
<dbReference type="GO" id="GO:0008933">
    <property type="term" value="F:peptidoglycan lytic transglycosylase activity"/>
    <property type="evidence" value="ECO:0007669"/>
    <property type="project" value="TreeGrafter"/>
</dbReference>
<evidence type="ECO:0000256" key="5">
    <source>
        <dbReference type="ARBA" id="ARBA00030918"/>
    </source>
</evidence>
<gene>
    <name evidence="7" type="ORF">DK869_01365</name>
</gene>
<feature type="domain" description="Lytic transglycosylase MltA" evidence="6">
    <location>
        <begin position="130"/>
        <end position="281"/>
    </location>
</feature>
<evidence type="ECO:0000256" key="3">
    <source>
        <dbReference type="ARBA" id="ARBA00023239"/>
    </source>
</evidence>
<dbReference type="EMBL" id="QGLT01000001">
    <property type="protein sequence ID" value="PXZ01688.1"/>
    <property type="molecule type" value="Genomic_DNA"/>
</dbReference>
<dbReference type="OrthoDB" id="9783686at2"/>
<dbReference type="PANTHER" id="PTHR30124">
    <property type="entry name" value="MEMBRANE-BOUND LYTIC MUREIN TRANSGLYCOSYLASE A"/>
    <property type="match status" value="1"/>
</dbReference>
<dbReference type="InterPro" id="IPR005300">
    <property type="entry name" value="MltA_B"/>
</dbReference>
<evidence type="ECO:0000256" key="1">
    <source>
        <dbReference type="ARBA" id="ARBA00001420"/>
    </source>
</evidence>
<proteinExistence type="predicted"/>
<dbReference type="SUPFAM" id="SSF50685">
    <property type="entry name" value="Barwin-like endoglucanases"/>
    <property type="match status" value="1"/>
</dbReference>
<keyword evidence="3" id="KW-0456">Lyase</keyword>
<comment type="caution">
    <text evidence="7">The sequence shown here is derived from an EMBL/GenBank/DDBJ whole genome shotgun (WGS) entry which is preliminary data.</text>
</comment>
<name>A0A318NDQ1_9PROT</name>
<evidence type="ECO:0000259" key="6">
    <source>
        <dbReference type="SMART" id="SM00925"/>
    </source>
</evidence>
<dbReference type="GO" id="GO:0004553">
    <property type="term" value="F:hydrolase activity, hydrolyzing O-glycosyl compounds"/>
    <property type="evidence" value="ECO:0007669"/>
    <property type="project" value="InterPro"/>
</dbReference>
<dbReference type="Proteomes" id="UP000247565">
    <property type="component" value="Unassembled WGS sequence"/>
</dbReference>
<dbReference type="InterPro" id="IPR010611">
    <property type="entry name" value="3D_dom"/>
</dbReference>
<dbReference type="SMART" id="SM00925">
    <property type="entry name" value="MltA"/>
    <property type="match status" value="1"/>
</dbReference>
<dbReference type="GO" id="GO:0071555">
    <property type="term" value="P:cell wall organization"/>
    <property type="evidence" value="ECO:0007669"/>
    <property type="project" value="UniProtKB-KW"/>
</dbReference>
<dbReference type="Pfam" id="PF06725">
    <property type="entry name" value="3D"/>
    <property type="match status" value="1"/>
</dbReference>
<dbReference type="CDD" id="cd14668">
    <property type="entry name" value="mlta_B"/>
    <property type="match status" value="1"/>
</dbReference>
<comment type="catalytic activity">
    <reaction evidence="1">
        <text>Exolytic cleavage of the (1-&gt;4)-beta-glycosidic linkage between N-acetylmuramic acid (MurNAc) and N-acetylglucosamine (GlcNAc) residues in peptidoglycan, from either the reducing or the non-reducing ends of the peptidoglycan chains, with concomitant formation of a 1,6-anhydrobond in the MurNAc residue.</text>
        <dbReference type="EC" id="4.2.2.n1"/>
    </reaction>
</comment>
<dbReference type="AlphaFoldDB" id="A0A318NDQ1"/>
<dbReference type="GO" id="GO:0009253">
    <property type="term" value="P:peptidoglycan catabolic process"/>
    <property type="evidence" value="ECO:0007669"/>
    <property type="project" value="TreeGrafter"/>
</dbReference>